<name>A0ABD4WXD0_PRIMG</name>
<comment type="caution">
    <text evidence="2">The sequence shown here is derived from an EMBL/GenBank/DDBJ whole genome shotgun (WGS) entry which is preliminary data.</text>
</comment>
<dbReference type="InterPro" id="IPR001173">
    <property type="entry name" value="Glyco_trans_2-like"/>
</dbReference>
<evidence type="ECO:0000313" key="2">
    <source>
        <dbReference type="EMBL" id="MDD9784659.1"/>
    </source>
</evidence>
<feature type="domain" description="Glycosyltransferase 2-like" evidence="1">
    <location>
        <begin position="7"/>
        <end position="165"/>
    </location>
</feature>
<protein>
    <submittedName>
        <fullName evidence="2">Glycosyltransferase family 2 protein</fullName>
    </submittedName>
</protein>
<dbReference type="SUPFAM" id="SSF53448">
    <property type="entry name" value="Nucleotide-diphospho-sugar transferases"/>
    <property type="match status" value="1"/>
</dbReference>
<reference evidence="2 3" key="1">
    <citation type="submission" date="2023-02" db="EMBL/GenBank/DDBJ databases">
        <authorList>
            <person name="Olszewska D."/>
        </authorList>
    </citation>
    <scope>NUCLEOTIDE SEQUENCE [LARGE SCALE GENOMIC DNA]</scope>
    <source>
        <strain evidence="2 3">FDU301</strain>
    </source>
</reference>
<evidence type="ECO:0000259" key="1">
    <source>
        <dbReference type="Pfam" id="PF00535"/>
    </source>
</evidence>
<dbReference type="CDD" id="cd04179">
    <property type="entry name" value="DPM_DPG-synthase_like"/>
    <property type="match status" value="1"/>
</dbReference>
<dbReference type="FunFam" id="3.90.550.10:FF:000123">
    <property type="entry name" value="Cell wall biosynthesis glycosyltransferase"/>
    <property type="match status" value="1"/>
</dbReference>
<dbReference type="InterPro" id="IPR029044">
    <property type="entry name" value="Nucleotide-diphossugar_trans"/>
</dbReference>
<gene>
    <name evidence="2" type="ORF">PVE99_20040</name>
</gene>
<dbReference type="Pfam" id="PF00535">
    <property type="entry name" value="Glycos_transf_2"/>
    <property type="match status" value="1"/>
</dbReference>
<sequence>MTKRSLIIIPAFNEEASITDTVKSVEALKEFDYIVINDGSKDKTLEILEKNQFNYLDLPVNLGIGGAMQTGYKYALRNNYDYAIQLDADGQHNPKDLKKLIDEIETKNYDMVIGSRFVEKTAYKGSFIRRLGIFYFYKLIHVLTGNKVTDPTSGYRIVNNKIIKEFSEYYPQDYPEVEVVVDLAKKGYKINEIRVDMNARQGGVSSITPIKSIYYMIKVTYFSLVRKVF</sequence>
<dbReference type="PANTHER" id="PTHR48090">
    <property type="entry name" value="UNDECAPRENYL-PHOSPHATE 4-DEOXY-4-FORMAMIDO-L-ARABINOSE TRANSFERASE-RELATED"/>
    <property type="match status" value="1"/>
</dbReference>
<accession>A0ABD4WXD0</accession>
<organism evidence="2 3">
    <name type="scientific">Priestia megaterium</name>
    <name type="common">Bacillus megaterium</name>
    <dbReference type="NCBI Taxonomy" id="1404"/>
    <lineage>
        <taxon>Bacteria</taxon>
        <taxon>Bacillati</taxon>
        <taxon>Bacillota</taxon>
        <taxon>Bacilli</taxon>
        <taxon>Bacillales</taxon>
        <taxon>Bacillaceae</taxon>
        <taxon>Priestia</taxon>
    </lineage>
</organism>
<dbReference type="Gene3D" id="3.90.550.10">
    <property type="entry name" value="Spore Coat Polysaccharide Biosynthesis Protein SpsA, Chain A"/>
    <property type="match status" value="1"/>
</dbReference>
<dbReference type="AlphaFoldDB" id="A0ABD4WXD0"/>
<dbReference type="Proteomes" id="UP001213771">
    <property type="component" value="Unassembled WGS sequence"/>
</dbReference>
<dbReference type="InterPro" id="IPR050256">
    <property type="entry name" value="Glycosyltransferase_2"/>
</dbReference>
<dbReference type="EMBL" id="JARAOX010000198">
    <property type="protein sequence ID" value="MDD9784659.1"/>
    <property type="molecule type" value="Genomic_DNA"/>
</dbReference>
<evidence type="ECO:0000313" key="3">
    <source>
        <dbReference type="Proteomes" id="UP001213771"/>
    </source>
</evidence>
<proteinExistence type="predicted"/>